<protein>
    <submittedName>
        <fullName evidence="1">Protein-tyrosine-phosphatase</fullName>
    </submittedName>
</protein>
<dbReference type="PANTHER" id="PTHR43428">
    <property type="entry name" value="ARSENATE REDUCTASE"/>
    <property type="match status" value="1"/>
</dbReference>
<dbReference type="PANTHER" id="PTHR43428:SF1">
    <property type="entry name" value="ARSENATE REDUCTASE"/>
    <property type="match status" value="1"/>
</dbReference>
<dbReference type="InterPro" id="IPR036196">
    <property type="entry name" value="Ptyr_pPase_sf"/>
</dbReference>
<gene>
    <name evidence="1" type="ORF">F0361_00235</name>
</gene>
<dbReference type="EMBL" id="VUOE01000001">
    <property type="protein sequence ID" value="KAA2218086.1"/>
    <property type="molecule type" value="Genomic_DNA"/>
</dbReference>
<reference evidence="1 2" key="1">
    <citation type="submission" date="2019-09" db="EMBL/GenBank/DDBJ databases">
        <authorList>
            <person name="Khan S.A."/>
            <person name="Jeon C.O."/>
            <person name="Chun B.H."/>
            <person name="Jeong S.E."/>
        </authorList>
    </citation>
    <scope>NUCLEOTIDE SEQUENCE [LARGE SCALE GENOMIC DNA]</scope>
    <source>
        <strain evidence="1 2">KCTC 42508</strain>
    </source>
</reference>
<name>A0A5B2TUB8_9FLAO</name>
<evidence type="ECO:0000313" key="1">
    <source>
        <dbReference type="EMBL" id="KAA2218086.1"/>
    </source>
</evidence>
<dbReference type="Proteomes" id="UP000323188">
    <property type="component" value="Unassembled WGS sequence"/>
</dbReference>
<dbReference type="RefSeq" id="WP_154916668.1">
    <property type="nucleotide sequence ID" value="NZ_VUOE01000001.1"/>
</dbReference>
<evidence type="ECO:0000313" key="2">
    <source>
        <dbReference type="Proteomes" id="UP000323188"/>
    </source>
</evidence>
<comment type="caution">
    <text evidence="1">The sequence shown here is derived from an EMBL/GenBank/DDBJ whole genome shotgun (WGS) entry which is preliminary data.</text>
</comment>
<dbReference type="SUPFAM" id="SSF52788">
    <property type="entry name" value="Phosphotyrosine protein phosphatases I"/>
    <property type="match status" value="1"/>
</dbReference>
<dbReference type="AlphaFoldDB" id="A0A5B2TUB8"/>
<sequence length="202" mass="22651">MFKELKKGIKELKGYTPDAVRTPILQSLIDYIQEKRDEDEPINLNFVCTHNSRRSHLSQIWAQTLAAYFDIPKVACYSGGTEATALFPKVLDTLEGAGFRISKLSEGGNPVYAIKYGDNSLPIIGFSKTYDHAFNPESNFAAIMTCGHADENCPYIPGAEKRIPMTFDDPKAFDGTNLQSQKYMERSLEIAAQLYYVFSKVV</sequence>
<organism evidence="1 2">
    <name type="scientific">Maribacter flavus</name>
    <dbReference type="NCBI Taxonomy" id="1658664"/>
    <lineage>
        <taxon>Bacteria</taxon>
        <taxon>Pseudomonadati</taxon>
        <taxon>Bacteroidota</taxon>
        <taxon>Flavobacteriia</taxon>
        <taxon>Flavobacteriales</taxon>
        <taxon>Flavobacteriaceae</taxon>
        <taxon>Maribacter</taxon>
    </lineage>
</organism>
<proteinExistence type="predicted"/>
<accession>A0A5B2TUB8</accession>
<dbReference type="Gene3D" id="3.40.50.2300">
    <property type="match status" value="1"/>
</dbReference>